<accession>A0A0F9SWE9</accession>
<protein>
    <submittedName>
        <fullName evidence="1">Uncharacterized protein</fullName>
    </submittedName>
</protein>
<dbReference type="EMBL" id="LAZR01000487">
    <property type="protein sequence ID" value="KKN66922.1"/>
    <property type="molecule type" value="Genomic_DNA"/>
</dbReference>
<reference evidence="1" key="1">
    <citation type="journal article" date="2015" name="Nature">
        <title>Complex archaea that bridge the gap between prokaryotes and eukaryotes.</title>
        <authorList>
            <person name="Spang A."/>
            <person name="Saw J.H."/>
            <person name="Jorgensen S.L."/>
            <person name="Zaremba-Niedzwiedzka K."/>
            <person name="Martijn J."/>
            <person name="Lind A.E."/>
            <person name="van Eijk R."/>
            <person name="Schleper C."/>
            <person name="Guy L."/>
            <person name="Ettema T.J."/>
        </authorList>
    </citation>
    <scope>NUCLEOTIDE SEQUENCE</scope>
</reference>
<name>A0A0F9SWE9_9ZZZZ</name>
<organism evidence="1">
    <name type="scientific">marine sediment metagenome</name>
    <dbReference type="NCBI Taxonomy" id="412755"/>
    <lineage>
        <taxon>unclassified sequences</taxon>
        <taxon>metagenomes</taxon>
        <taxon>ecological metagenomes</taxon>
    </lineage>
</organism>
<sequence>MKTGMEILKEILRLAVVEGQKAYSGPGGYSSGQASGLRVSGDLLQAWLGEADKRVVNYIGYRQAEYFRERILGTTQEGK</sequence>
<comment type="caution">
    <text evidence="1">The sequence shown here is derived from an EMBL/GenBank/DDBJ whole genome shotgun (WGS) entry which is preliminary data.</text>
</comment>
<evidence type="ECO:0000313" key="1">
    <source>
        <dbReference type="EMBL" id="KKN66922.1"/>
    </source>
</evidence>
<proteinExistence type="predicted"/>
<dbReference type="AlphaFoldDB" id="A0A0F9SWE9"/>
<gene>
    <name evidence="1" type="ORF">LCGC14_0466970</name>
</gene>